<organism evidence="1 2">
    <name type="scientific">Carnobacterium phage cd2</name>
    <dbReference type="NCBI Taxonomy" id="2849244"/>
    <lineage>
        <taxon>Viruses</taxon>
        <taxon>Duplodnaviria</taxon>
        <taxon>Heunggongvirae</taxon>
        <taxon>Uroviricota</taxon>
        <taxon>Caudoviricetes</taxon>
        <taxon>Carnodivirus</taxon>
        <taxon>Carnodivirus cd2-like</taxon>
    </lineage>
</organism>
<accession>A0AAE7SQT1</accession>
<keyword evidence="2" id="KW-1185">Reference proteome</keyword>
<reference evidence="1 2" key="1">
    <citation type="journal article" date="2021" name="Microbiol. Resour. Announc.">
        <title>Genome Sequences of Bacteriophages cd2, cd3, and cd4, which Specifically Target Carnobacterium divergens.</title>
        <authorList>
            <person name="Zhang P."/>
            <person name="Britton A.P."/>
            <person name="Visser K.A."/>
            <person name="Welke C.A."/>
            <person name="Wassink H."/>
            <person name="Prins E."/>
            <person name="Yang X."/>
            <person name="Martin-Visscher L.A."/>
        </authorList>
    </citation>
    <scope>NUCLEOTIDE SEQUENCE [LARGE SCALE GENOMIC DNA]</scope>
    <source>
        <strain evidence="2">cd2</strain>
    </source>
</reference>
<sequence length="62" mass="7037">MKMLKLEADIGNGIKEKVWVNSNSIEYYWECINTLNLSNGDSLKLSNESALDFEGLLERGEL</sequence>
<protein>
    <submittedName>
        <fullName evidence="1">Uncharacterized protein</fullName>
    </submittedName>
</protein>
<evidence type="ECO:0000313" key="2">
    <source>
        <dbReference type="Proteomes" id="UP000827445"/>
    </source>
</evidence>
<gene>
    <name evidence="1" type="ORF">cd2_077</name>
</gene>
<proteinExistence type="predicted"/>
<evidence type="ECO:0000313" key="1">
    <source>
        <dbReference type="EMBL" id="QXP45203.1"/>
    </source>
</evidence>
<dbReference type="EMBL" id="MZ398135">
    <property type="protein sequence ID" value="QXP45203.1"/>
    <property type="molecule type" value="Genomic_DNA"/>
</dbReference>
<dbReference type="Proteomes" id="UP000827445">
    <property type="component" value="Segment"/>
</dbReference>
<name>A0AAE7SQT1_9CAUD</name>